<evidence type="ECO:0000313" key="4">
    <source>
        <dbReference type="Proteomes" id="UP000242715"/>
    </source>
</evidence>
<sequence length="686" mass="78205">MDRNWMYDRYYNGKRGELKEIFKLGVALFLKAAKRSNIIISSSSSSAPIVPAQNYQHYPFNEMNHMITDALGIGVANNDEYDGDQLPNADAQRFFNLLKDTNEPLFEDSTDTKLTVCVRLLGLKCNYPIPTTASVKAKTWSEENSLLHQWLSGELRHPSDGLAWKHFDQVNSGVCMKSVTENGKGDFYGVIEDIFEIEYNYLDNKNTVVLFYCSWFDPSSRGTKFNSKRNTVDIQMTRRYELFDPFAIANNVTQVYYVPYPSTRVDKRGWCATIMTKPRGRIEKDRRDEDVDHPYQIDEMTNVADDVIAVEPFNQLCVGKDEAEEVPPGGDVDEDDEVPLEDVYMTSLAASGEPPLPPSGGGGDLGGHGSDPPGAGRGRGRKKVPPRNLKCRTVYNREATPMPRKVNEDGTEIPIEPDPEEETRVDDEIREIDLLAPSDTILVDRHNRPVIMRYFDDFQPQKAASTHISSLVQGNYNEPFVSWKDVKNDKNAWDRFWNDFRVICTWLKKFDASMIKVFNKKCSKRLSALLSNVRCSDSKPAWIGDKFWPILKDKWVQEEYKEKCRKAATNRDSENRGGCSHRGGQTSRATFRAECFALNGCEPTMCQMHEFFHKRPDGSWDTNEAARVQREMDEFEEAFNAQQNVIPPSERAPEDVRETIMIDHFVEVAGGMPKIVLGVPAMHLQW</sequence>
<dbReference type="Pfam" id="PF13952">
    <property type="entry name" value="DUF4216"/>
    <property type="match status" value="1"/>
</dbReference>
<name>A0A2Z6LZX3_TRISU</name>
<protein>
    <recommendedName>
        <fullName evidence="2">DUF4216 domain-containing protein</fullName>
    </recommendedName>
</protein>
<organism evidence="3 4">
    <name type="scientific">Trifolium subterraneum</name>
    <name type="common">Subterranean clover</name>
    <dbReference type="NCBI Taxonomy" id="3900"/>
    <lineage>
        <taxon>Eukaryota</taxon>
        <taxon>Viridiplantae</taxon>
        <taxon>Streptophyta</taxon>
        <taxon>Embryophyta</taxon>
        <taxon>Tracheophyta</taxon>
        <taxon>Spermatophyta</taxon>
        <taxon>Magnoliopsida</taxon>
        <taxon>eudicotyledons</taxon>
        <taxon>Gunneridae</taxon>
        <taxon>Pentapetalae</taxon>
        <taxon>rosids</taxon>
        <taxon>fabids</taxon>
        <taxon>Fabales</taxon>
        <taxon>Fabaceae</taxon>
        <taxon>Papilionoideae</taxon>
        <taxon>50 kb inversion clade</taxon>
        <taxon>NPAAA clade</taxon>
        <taxon>Hologalegina</taxon>
        <taxon>IRL clade</taxon>
        <taxon>Trifolieae</taxon>
        <taxon>Trifolium</taxon>
    </lineage>
</organism>
<gene>
    <name evidence="3" type="ORF">TSUD_375750</name>
</gene>
<feature type="region of interest" description="Disordered" evidence="1">
    <location>
        <begin position="349"/>
        <end position="388"/>
    </location>
</feature>
<dbReference type="PANTHER" id="PTHR48258">
    <property type="entry name" value="DUF4218 DOMAIN-CONTAINING PROTEIN-RELATED"/>
    <property type="match status" value="1"/>
</dbReference>
<reference evidence="4" key="1">
    <citation type="journal article" date="2017" name="Front. Plant Sci.">
        <title>Climate Clever Clovers: New Paradigm to Reduce the Environmental Footprint of Ruminants by Breeding Low Methanogenic Forages Utilizing Haplotype Variation.</title>
        <authorList>
            <person name="Kaur P."/>
            <person name="Appels R."/>
            <person name="Bayer P.E."/>
            <person name="Keeble-Gagnere G."/>
            <person name="Wang J."/>
            <person name="Hirakawa H."/>
            <person name="Shirasawa K."/>
            <person name="Vercoe P."/>
            <person name="Stefanova K."/>
            <person name="Durmic Z."/>
            <person name="Nichols P."/>
            <person name="Revell C."/>
            <person name="Isobe S.N."/>
            <person name="Edwards D."/>
            <person name="Erskine W."/>
        </authorList>
    </citation>
    <scope>NUCLEOTIDE SEQUENCE [LARGE SCALE GENOMIC DNA]</scope>
    <source>
        <strain evidence="4">cv. Daliak</strain>
    </source>
</reference>
<feature type="compositionally biased region" description="Gly residues" evidence="1">
    <location>
        <begin position="359"/>
        <end position="369"/>
    </location>
</feature>
<feature type="domain" description="DUF4216" evidence="2">
    <location>
        <begin position="197"/>
        <end position="264"/>
    </location>
</feature>
<dbReference type="Proteomes" id="UP000242715">
    <property type="component" value="Unassembled WGS sequence"/>
</dbReference>
<dbReference type="InterPro" id="IPR025312">
    <property type="entry name" value="DUF4216"/>
</dbReference>
<evidence type="ECO:0000259" key="2">
    <source>
        <dbReference type="Pfam" id="PF13952"/>
    </source>
</evidence>
<dbReference type="InterPro" id="IPR004252">
    <property type="entry name" value="Probable_transposase_24"/>
</dbReference>
<dbReference type="OrthoDB" id="1434255at2759"/>
<feature type="compositionally biased region" description="Acidic residues" evidence="1">
    <location>
        <begin position="409"/>
        <end position="425"/>
    </location>
</feature>
<accession>A0A2Z6LZX3</accession>
<dbReference type="Pfam" id="PF03004">
    <property type="entry name" value="Transposase_24"/>
    <property type="match status" value="1"/>
</dbReference>
<dbReference type="PANTHER" id="PTHR48258:SF11">
    <property type="entry name" value="TDCA1-ORF2 PROTEIN"/>
    <property type="match status" value="1"/>
</dbReference>
<keyword evidence="4" id="KW-1185">Reference proteome</keyword>
<dbReference type="AlphaFoldDB" id="A0A2Z6LZX3"/>
<dbReference type="EMBL" id="DF973309">
    <property type="protein sequence ID" value="GAU25311.1"/>
    <property type="molecule type" value="Genomic_DNA"/>
</dbReference>
<evidence type="ECO:0000313" key="3">
    <source>
        <dbReference type="EMBL" id="GAU25311.1"/>
    </source>
</evidence>
<proteinExistence type="predicted"/>
<evidence type="ECO:0000256" key="1">
    <source>
        <dbReference type="SAM" id="MobiDB-lite"/>
    </source>
</evidence>
<feature type="region of interest" description="Disordered" evidence="1">
    <location>
        <begin position="402"/>
        <end position="425"/>
    </location>
</feature>